<name>A0ABS2RQZ7_9ACTN</name>
<dbReference type="EMBL" id="JAFBCF010000001">
    <property type="protein sequence ID" value="MBM7800581.1"/>
    <property type="molecule type" value="Genomic_DNA"/>
</dbReference>
<dbReference type="InterPro" id="IPR021408">
    <property type="entry name" value="DUF3046"/>
</dbReference>
<dbReference type="Pfam" id="PF11248">
    <property type="entry name" value="DUF3046"/>
    <property type="match status" value="1"/>
</dbReference>
<dbReference type="Proteomes" id="UP000704762">
    <property type="component" value="Unassembled WGS sequence"/>
</dbReference>
<reference evidence="1 2" key="1">
    <citation type="submission" date="2021-01" db="EMBL/GenBank/DDBJ databases">
        <title>Sequencing the genomes of 1000 actinobacteria strains.</title>
        <authorList>
            <person name="Klenk H.-P."/>
        </authorList>
    </citation>
    <scope>NUCLEOTIDE SEQUENCE [LARGE SCALE GENOMIC DNA]</scope>
    <source>
        <strain evidence="1 2">DSM 18662</strain>
    </source>
</reference>
<organism evidence="1 2">
    <name type="scientific">Microlunatus panaciterrae</name>
    <dbReference type="NCBI Taxonomy" id="400768"/>
    <lineage>
        <taxon>Bacteria</taxon>
        <taxon>Bacillati</taxon>
        <taxon>Actinomycetota</taxon>
        <taxon>Actinomycetes</taxon>
        <taxon>Propionibacteriales</taxon>
        <taxon>Propionibacteriaceae</taxon>
        <taxon>Microlunatus</taxon>
    </lineage>
</organism>
<comment type="caution">
    <text evidence="1">The sequence shown here is derived from an EMBL/GenBank/DDBJ whole genome shotgun (WGS) entry which is preliminary data.</text>
</comment>
<evidence type="ECO:0000313" key="1">
    <source>
        <dbReference type="EMBL" id="MBM7800581.1"/>
    </source>
</evidence>
<dbReference type="RefSeq" id="WP_204919938.1">
    <property type="nucleotide sequence ID" value="NZ_BAAAQP010000003.1"/>
</dbReference>
<evidence type="ECO:0008006" key="3">
    <source>
        <dbReference type="Google" id="ProtNLM"/>
    </source>
</evidence>
<sequence>MKETELWSRMQTHLGVAYAGVWAAEYSLASLRGKTVQQALADGIPCKTIWRAVWEALALPDRER</sequence>
<gene>
    <name evidence="1" type="ORF">JOE57_003502</name>
</gene>
<proteinExistence type="predicted"/>
<accession>A0ABS2RQZ7</accession>
<protein>
    <recommendedName>
        <fullName evidence="3">DUF3046 domain-containing protein</fullName>
    </recommendedName>
</protein>
<evidence type="ECO:0000313" key="2">
    <source>
        <dbReference type="Proteomes" id="UP000704762"/>
    </source>
</evidence>
<keyword evidence="2" id="KW-1185">Reference proteome</keyword>